<evidence type="ECO:0000256" key="6">
    <source>
        <dbReference type="ARBA" id="ARBA00023002"/>
    </source>
</evidence>
<evidence type="ECO:0000313" key="9">
    <source>
        <dbReference type="EMBL" id="TNY22495.1"/>
    </source>
</evidence>
<evidence type="ECO:0000259" key="8">
    <source>
        <dbReference type="SMART" id="SM00829"/>
    </source>
</evidence>
<protein>
    <recommendedName>
        <fullName evidence="3">alcohol dehydrogenase</fullName>
        <ecNumber evidence="3">1.1.1.1</ecNumber>
    </recommendedName>
</protein>
<keyword evidence="4" id="KW-0479">Metal-binding</keyword>
<dbReference type="FunFam" id="3.40.50.720:FF:000039">
    <property type="entry name" value="Alcohol dehydrogenase AdhP"/>
    <property type="match status" value="1"/>
</dbReference>
<organism evidence="9 10">
    <name type="scientific">Rhodotorula diobovata</name>
    <dbReference type="NCBI Taxonomy" id="5288"/>
    <lineage>
        <taxon>Eukaryota</taxon>
        <taxon>Fungi</taxon>
        <taxon>Dikarya</taxon>
        <taxon>Basidiomycota</taxon>
        <taxon>Pucciniomycotina</taxon>
        <taxon>Microbotryomycetes</taxon>
        <taxon>Sporidiobolales</taxon>
        <taxon>Sporidiobolaceae</taxon>
        <taxon>Rhodotorula</taxon>
    </lineage>
</organism>
<dbReference type="OrthoDB" id="1879366at2759"/>
<comment type="caution">
    <text evidence="9">The sequence shown here is derived from an EMBL/GenBank/DDBJ whole genome shotgun (WGS) entry which is preliminary data.</text>
</comment>
<dbReference type="EC" id="1.1.1.1" evidence="3"/>
<keyword evidence="5" id="KW-0862">Zinc</keyword>
<name>A0A5C5G0Q3_9BASI</name>
<feature type="domain" description="Enoyl reductase (ER)" evidence="8">
    <location>
        <begin position="18"/>
        <end position="354"/>
    </location>
</feature>
<dbReference type="SUPFAM" id="SSF50129">
    <property type="entry name" value="GroES-like"/>
    <property type="match status" value="1"/>
</dbReference>
<dbReference type="CDD" id="cd08297">
    <property type="entry name" value="CAD3"/>
    <property type="match status" value="1"/>
</dbReference>
<dbReference type="SUPFAM" id="SSF51735">
    <property type="entry name" value="NAD(P)-binding Rossmann-fold domains"/>
    <property type="match status" value="1"/>
</dbReference>
<proteinExistence type="inferred from homology"/>
<dbReference type="FunFam" id="3.90.180.10:FF:000002">
    <property type="entry name" value="Alcohol dehydrogenase AdhP"/>
    <property type="match status" value="1"/>
</dbReference>
<comment type="similarity">
    <text evidence="2">Belongs to the zinc-containing alcohol dehydrogenase family.</text>
</comment>
<evidence type="ECO:0000256" key="3">
    <source>
        <dbReference type="ARBA" id="ARBA00013190"/>
    </source>
</evidence>
<keyword evidence="7" id="KW-0520">NAD</keyword>
<evidence type="ECO:0000313" key="10">
    <source>
        <dbReference type="Proteomes" id="UP000311382"/>
    </source>
</evidence>
<dbReference type="Gene3D" id="3.90.180.10">
    <property type="entry name" value="Medium-chain alcohol dehydrogenases, catalytic domain"/>
    <property type="match status" value="1"/>
</dbReference>
<dbReference type="Pfam" id="PF08240">
    <property type="entry name" value="ADH_N"/>
    <property type="match status" value="1"/>
</dbReference>
<dbReference type="Gene3D" id="3.40.50.720">
    <property type="entry name" value="NAD(P)-binding Rossmann-like Domain"/>
    <property type="match status" value="1"/>
</dbReference>
<reference evidence="9 10" key="1">
    <citation type="submission" date="2019-03" db="EMBL/GenBank/DDBJ databases">
        <title>Rhodosporidium diobovatum UCD-FST 08-225 genome sequencing, assembly, and annotation.</title>
        <authorList>
            <person name="Fakankun I.U."/>
            <person name="Fristensky B."/>
            <person name="Levin D.B."/>
        </authorList>
    </citation>
    <scope>NUCLEOTIDE SEQUENCE [LARGE SCALE GENOMIC DNA]</scope>
    <source>
        <strain evidence="9 10">UCD-FST 08-225</strain>
    </source>
</reference>
<sequence length="356" mass="37775">MPDIPKTAKAVVFDECNGPIRVDNEHKVVQPSELKAGEVLVKLEYTGVCHTDLHAWKGDWPVPPKCPLVGGHEGAGRIVAMGDGTDTQLKIGSPVGLKWLADSCLNCEACLGGQEATCANAKLSGYTVDGSFQQYAVSYAKHVTPIPEGLAMEIAAPILCAGVTVWKAIKQSNTKPGDFVVISGAGGGLGHLAVQYATAIGLRVVGIDTGDDKRKLLASYGADDFIDFKQHTGKGKLIEEVKRVCGGEGPHAAIITSAGGAAYNEALEYLRPHGTLVAVGLPPNTTINADVFFTVFKALRIVGSYVGNRQDAIEALDFAARQKVKPMLEIQNLDKLPEVYERMEKGGIAGRIVLKC</sequence>
<evidence type="ECO:0000256" key="7">
    <source>
        <dbReference type="ARBA" id="ARBA00023027"/>
    </source>
</evidence>
<dbReference type="EMBL" id="SOZI01000024">
    <property type="protein sequence ID" value="TNY22495.1"/>
    <property type="molecule type" value="Genomic_DNA"/>
</dbReference>
<dbReference type="GO" id="GO:0046872">
    <property type="term" value="F:metal ion binding"/>
    <property type="evidence" value="ECO:0007669"/>
    <property type="project" value="UniProtKB-KW"/>
</dbReference>
<evidence type="ECO:0000256" key="5">
    <source>
        <dbReference type="ARBA" id="ARBA00022833"/>
    </source>
</evidence>
<dbReference type="InterPro" id="IPR013154">
    <property type="entry name" value="ADH-like_N"/>
</dbReference>
<dbReference type="GO" id="GO:0004022">
    <property type="term" value="F:alcohol dehydrogenase (NAD+) activity"/>
    <property type="evidence" value="ECO:0007669"/>
    <property type="project" value="UniProtKB-EC"/>
</dbReference>
<dbReference type="AlphaFoldDB" id="A0A5C5G0Q3"/>
<evidence type="ECO:0000256" key="1">
    <source>
        <dbReference type="ARBA" id="ARBA00001947"/>
    </source>
</evidence>
<dbReference type="PANTHER" id="PTHR42940:SF3">
    <property type="entry name" value="ALCOHOL DEHYDROGENASE 1-RELATED"/>
    <property type="match status" value="1"/>
</dbReference>
<keyword evidence="6" id="KW-0560">Oxidoreductase</keyword>
<dbReference type="Pfam" id="PF00107">
    <property type="entry name" value="ADH_zinc_N"/>
    <property type="match status" value="1"/>
</dbReference>
<dbReference type="PANTHER" id="PTHR42940">
    <property type="entry name" value="ALCOHOL DEHYDROGENASE 1-RELATED"/>
    <property type="match status" value="1"/>
</dbReference>
<dbReference type="InterPro" id="IPR036291">
    <property type="entry name" value="NAD(P)-bd_dom_sf"/>
</dbReference>
<dbReference type="InterPro" id="IPR020843">
    <property type="entry name" value="ER"/>
</dbReference>
<evidence type="ECO:0000256" key="2">
    <source>
        <dbReference type="ARBA" id="ARBA00008072"/>
    </source>
</evidence>
<gene>
    <name evidence="9" type="ORF">DMC30DRAFT_348911</name>
</gene>
<accession>A0A5C5G0Q3</accession>
<dbReference type="SMART" id="SM00829">
    <property type="entry name" value="PKS_ER"/>
    <property type="match status" value="1"/>
</dbReference>
<dbReference type="InterPro" id="IPR011032">
    <property type="entry name" value="GroES-like_sf"/>
</dbReference>
<dbReference type="STRING" id="5288.A0A5C5G0Q3"/>
<keyword evidence="10" id="KW-1185">Reference proteome</keyword>
<dbReference type="InterPro" id="IPR013149">
    <property type="entry name" value="ADH-like_C"/>
</dbReference>
<evidence type="ECO:0000256" key="4">
    <source>
        <dbReference type="ARBA" id="ARBA00022723"/>
    </source>
</evidence>
<comment type="cofactor">
    <cofactor evidence="1">
        <name>Zn(2+)</name>
        <dbReference type="ChEBI" id="CHEBI:29105"/>
    </cofactor>
</comment>
<dbReference type="GO" id="GO:0005737">
    <property type="term" value="C:cytoplasm"/>
    <property type="evidence" value="ECO:0007669"/>
    <property type="project" value="TreeGrafter"/>
</dbReference>
<dbReference type="Proteomes" id="UP000311382">
    <property type="component" value="Unassembled WGS sequence"/>
</dbReference>